<comment type="subcellular location">
    <subcellularLocation>
        <location evidence="1">Secreted</location>
        <location evidence="1">Cell wall</location>
    </subcellularLocation>
</comment>
<sequence>MHPTKSILTVAAVTASATGAAANSVGDTAIACGNGGTSYCCSDISSPDSSATGILAGLLNNVHVGANCVPITVQLLATSATQQCTTNTVCCSGKSVNGGATQLGCDARTLRVMKPSDA</sequence>
<reference evidence="3" key="1">
    <citation type="journal article" date="2018" name="Nat. Microbiol.">
        <title>Leveraging single-cell genomics to expand the fungal tree of life.</title>
        <authorList>
            <person name="Ahrendt S.R."/>
            <person name="Quandt C.A."/>
            <person name="Ciobanu D."/>
            <person name="Clum A."/>
            <person name="Salamov A."/>
            <person name="Andreopoulos B."/>
            <person name="Cheng J.F."/>
            <person name="Woyke T."/>
            <person name="Pelin A."/>
            <person name="Henrissat B."/>
            <person name="Reynolds N.K."/>
            <person name="Benny G.L."/>
            <person name="Smith M.E."/>
            <person name="James T.Y."/>
            <person name="Grigoriev I.V."/>
        </authorList>
    </citation>
    <scope>NUCLEOTIDE SEQUENCE [LARGE SCALE GENOMIC DNA]</scope>
    <source>
        <strain evidence="3">ATCC 52028</strain>
    </source>
</reference>
<dbReference type="CDD" id="cd23507">
    <property type="entry name" value="hydrophobin_I"/>
    <property type="match status" value="1"/>
</dbReference>
<dbReference type="Proteomes" id="UP000274922">
    <property type="component" value="Unassembled WGS sequence"/>
</dbReference>
<organism evidence="2 3">
    <name type="scientific">Caulochytrium protostelioides</name>
    <dbReference type="NCBI Taxonomy" id="1555241"/>
    <lineage>
        <taxon>Eukaryota</taxon>
        <taxon>Fungi</taxon>
        <taxon>Fungi incertae sedis</taxon>
        <taxon>Chytridiomycota</taxon>
        <taxon>Chytridiomycota incertae sedis</taxon>
        <taxon>Chytridiomycetes</taxon>
        <taxon>Caulochytriales</taxon>
        <taxon>Caulochytriaceae</taxon>
        <taxon>Caulochytrium</taxon>
    </lineage>
</organism>
<gene>
    <name evidence="2" type="ORF">CXG81DRAFT_21376</name>
</gene>
<dbReference type="Pfam" id="PF01185">
    <property type="entry name" value="Hydrophobin"/>
    <property type="match status" value="1"/>
</dbReference>
<keyword evidence="1" id="KW-1015">Disulfide bond</keyword>
<dbReference type="InterPro" id="IPR001338">
    <property type="entry name" value="Class_I_Hydrophobin"/>
</dbReference>
<dbReference type="GO" id="GO:0005199">
    <property type="term" value="F:structural constituent of cell wall"/>
    <property type="evidence" value="ECO:0007669"/>
    <property type="project" value="InterPro"/>
</dbReference>
<dbReference type="AlphaFoldDB" id="A0A4P9X0U8"/>
<comment type="similarity">
    <text evidence="1">Belongs to the fungal hydrophobin family.</text>
</comment>
<keyword evidence="3" id="KW-1185">Reference proteome</keyword>
<feature type="chain" id="PRO_5021037857" description="Hydrophobin" evidence="1">
    <location>
        <begin position="23"/>
        <end position="118"/>
    </location>
</feature>
<keyword evidence="1" id="KW-0732">Signal</keyword>
<feature type="signal peptide" evidence="1">
    <location>
        <begin position="1"/>
        <end position="22"/>
    </location>
</feature>
<dbReference type="SMART" id="SM00075">
    <property type="entry name" value="HYDRO"/>
    <property type="match status" value="1"/>
</dbReference>
<dbReference type="EMBL" id="ML014460">
    <property type="protein sequence ID" value="RKO98383.1"/>
    <property type="molecule type" value="Genomic_DNA"/>
</dbReference>
<name>A0A4P9X0U8_9FUNG</name>
<accession>A0A4P9X0U8</accession>
<evidence type="ECO:0000313" key="3">
    <source>
        <dbReference type="Proteomes" id="UP000274922"/>
    </source>
</evidence>
<evidence type="ECO:0000256" key="1">
    <source>
        <dbReference type="RuleBase" id="RU365009"/>
    </source>
</evidence>
<keyword evidence="1" id="KW-0134">Cell wall</keyword>
<protein>
    <recommendedName>
        <fullName evidence="1">Hydrophobin</fullName>
    </recommendedName>
</protein>
<evidence type="ECO:0000313" key="2">
    <source>
        <dbReference type="EMBL" id="RKO98383.1"/>
    </source>
</evidence>
<keyword evidence="1" id="KW-0964">Secreted</keyword>
<proteinExistence type="inferred from homology"/>
<dbReference type="GO" id="GO:0009277">
    <property type="term" value="C:fungal-type cell wall"/>
    <property type="evidence" value="ECO:0007669"/>
    <property type="project" value="InterPro"/>
</dbReference>
<dbReference type="OrthoDB" id="4225815at2759"/>